<name>A0A183L5K7_9TREM</name>
<proteinExistence type="predicted"/>
<evidence type="ECO:0000313" key="2">
    <source>
        <dbReference type="Proteomes" id="UP000279833"/>
    </source>
</evidence>
<organism evidence="3">
    <name type="scientific">Schistosoma curassoni</name>
    <dbReference type="NCBI Taxonomy" id="6186"/>
    <lineage>
        <taxon>Eukaryota</taxon>
        <taxon>Metazoa</taxon>
        <taxon>Spiralia</taxon>
        <taxon>Lophotrochozoa</taxon>
        <taxon>Platyhelminthes</taxon>
        <taxon>Trematoda</taxon>
        <taxon>Digenea</taxon>
        <taxon>Strigeidida</taxon>
        <taxon>Schistosomatoidea</taxon>
        <taxon>Schistosomatidae</taxon>
        <taxon>Schistosoma</taxon>
    </lineage>
</organism>
<dbReference type="InterPro" id="IPR023214">
    <property type="entry name" value="HAD_sf"/>
</dbReference>
<dbReference type="Proteomes" id="UP000279833">
    <property type="component" value="Unassembled WGS sequence"/>
</dbReference>
<reference evidence="3" key="1">
    <citation type="submission" date="2016-06" db="UniProtKB">
        <authorList>
            <consortium name="WormBaseParasite"/>
        </authorList>
    </citation>
    <scope>IDENTIFICATION</scope>
</reference>
<keyword evidence="2" id="KW-1185">Reference proteome</keyword>
<sequence>MENRLKPETTQVIETLRYANIRPVMVTGMFLFHWCDCFQCDFS</sequence>
<dbReference type="STRING" id="6186.A0A183L5K7"/>
<dbReference type="AlphaFoldDB" id="A0A183L5K7"/>
<evidence type="ECO:0000313" key="3">
    <source>
        <dbReference type="WBParaSite" id="SCUD_0002262601-mRNA-1"/>
    </source>
</evidence>
<dbReference type="Gene3D" id="3.40.50.1000">
    <property type="entry name" value="HAD superfamily/HAD-like"/>
    <property type="match status" value="1"/>
</dbReference>
<dbReference type="EMBL" id="UZAK01050065">
    <property type="protein sequence ID" value="VDP79565.1"/>
    <property type="molecule type" value="Genomic_DNA"/>
</dbReference>
<reference evidence="1 2" key="2">
    <citation type="submission" date="2018-11" db="EMBL/GenBank/DDBJ databases">
        <authorList>
            <consortium name="Pathogen Informatics"/>
        </authorList>
    </citation>
    <scope>NUCLEOTIDE SEQUENCE [LARGE SCALE GENOMIC DNA]</scope>
    <source>
        <strain evidence="1">Dakar</strain>
        <strain evidence="2">Dakar, Senegal</strain>
    </source>
</reference>
<protein>
    <submittedName>
        <fullName evidence="3">Radical SAM protein</fullName>
    </submittedName>
</protein>
<accession>A0A183L5K7</accession>
<evidence type="ECO:0000313" key="1">
    <source>
        <dbReference type="EMBL" id="VDP79565.1"/>
    </source>
</evidence>
<gene>
    <name evidence="1" type="ORF">SCUD_LOCUS22623</name>
</gene>
<dbReference type="WBParaSite" id="SCUD_0002262601-mRNA-1">
    <property type="protein sequence ID" value="SCUD_0002262601-mRNA-1"/>
    <property type="gene ID" value="SCUD_0002262601"/>
</dbReference>